<evidence type="ECO:0000313" key="4">
    <source>
        <dbReference type="Proteomes" id="UP000631421"/>
    </source>
</evidence>
<proteinExistence type="predicted"/>
<keyword evidence="3" id="KW-0540">Nuclease</keyword>
<dbReference type="GO" id="GO:0003677">
    <property type="term" value="F:DNA binding"/>
    <property type="evidence" value="ECO:0007669"/>
    <property type="project" value="InterPro"/>
</dbReference>
<dbReference type="InterPro" id="IPR007560">
    <property type="entry name" value="Restrct_endonuc_IV_Mrr"/>
</dbReference>
<keyword evidence="3" id="KW-0255">Endonuclease</keyword>
<reference evidence="3" key="2">
    <citation type="submission" date="2020-08" db="EMBL/GenBank/DDBJ databases">
        <authorList>
            <person name="Chen M."/>
            <person name="Teng W."/>
            <person name="Zhao L."/>
            <person name="Hu C."/>
            <person name="Zhou Y."/>
            <person name="Han B."/>
            <person name="Song L."/>
            <person name="Shu W."/>
        </authorList>
    </citation>
    <scope>NUCLEOTIDE SEQUENCE</scope>
    <source>
        <strain evidence="3">FACHB-1277</strain>
    </source>
</reference>
<dbReference type="InterPro" id="IPR016024">
    <property type="entry name" value="ARM-type_fold"/>
</dbReference>
<accession>A0A926UWR7</accession>
<evidence type="ECO:0000313" key="3">
    <source>
        <dbReference type="EMBL" id="MBD2152651.1"/>
    </source>
</evidence>
<dbReference type="Pfam" id="PF04471">
    <property type="entry name" value="Mrr_cat"/>
    <property type="match status" value="1"/>
</dbReference>
<dbReference type="SUPFAM" id="SSF48371">
    <property type="entry name" value="ARM repeat"/>
    <property type="match status" value="1"/>
</dbReference>
<organism evidence="3 4">
    <name type="scientific">Pseudanabaena cinerea FACHB-1277</name>
    <dbReference type="NCBI Taxonomy" id="2949581"/>
    <lineage>
        <taxon>Bacteria</taxon>
        <taxon>Bacillati</taxon>
        <taxon>Cyanobacteriota</taxon>
        <taxon>Cyanophyceae</taxon>
        <taxon>Pseudanabaenales</taxon>
        <taxon>Pseudanabaenaceae</taxon>
        <taxon>Pseudanabaena</taxon>
        <taxon>Pseudanabaena cinerea</taxon>
    </lineage>
</organism>
<evidence type="ECO:0000259" key="2">
    <source>
        <dbReference type="Pfam" id="PF04471"/>
    </source>
</evidence>
<keyword evidence="3" id="KW-0378">Hydrolase</keyword>
<evidence type="ECO:0000256" key="1">
    <source>
        <dbReference type="SAM" id="MobiDB-lite"/>
    </source>
</evidence>
<dbReference type="GO" id="GO:0009307">
    <property type="term" value="P:DNA restriction-modification system"/>
    <property type="evidence" value="ECO:0007669"/>
    <property type="project" value="InterPro"/>
</dbReference>
<feature type="compositionally biased region" description="Basic residues" evidence="1">
    <location>
        <begin position="1"/>
        <end position="11"/>
    </location>
</feature>
<dbReference type="SUPFAM" id="SSF52540">
    <property type="entry name" value="P-loop containing nucleoside triphosphate hydrolases"/>
    <property type="match status" value="1"/>
</dbReference>
<dbReference type="Proteomes" id="UP000631421">
    <property type="component" value="Unassembled WGS sequence"/>
</dbReference>
<dbReference type="EMBL" id="JACJPY010000128">
    <property type="protein sequence ID" value="MBD2152651.1"/>
    <property type="molecule type" value="Genomic_DNA"/>
</dbReference>
<feature type="region of interest" description="Disordered" evidence="1">
    <location>
        <begin position="1"/>
        <end position="22"/>
    </location>
</feature>
<comment type="caution">
    <text evidence="3">The sequence shown here is derived from an EMBL/GenBank/DDBJ whole genome shotgun (WGS) entry which is preliminary data.</text>
</comment>
<feature type="domain" description="Restriction endonuclease type IV Mrr" evidence="2">
    <location>
        <begin position="65"/>
        <end position="172"/>
    </location>
</feature>
<dbReference type="RefSeq" id="WP_190353116.1">
    <property type="nucleotide sequence ID" value="NZ_JACJPY010000128.1"/>
</dbReference>
<protein>
    <submittedName>
        <fullName evidence="3">Restriction endonuclease</fullName>
    </submittedName>
</protein>
<sequence>MARGGKRKGTGRPKASSEPTKTVRVPISFAEKIPELLQQYQEENSFDVLQLPSKRDENLLPLASLAWDAFESFSLDFIARLLKPKDIYHYGNQGDDQEGVDIVADLQSGEKWAFQCKQWQKFNKSDAIKVIQQAQGFEANRLILLLSRVASVEVRKVIADDPRWELWDVRDISQKVQEIEIESARRLVRGHFHPEWQSAFLKISKLTPFISYEDFFHGWLNENRLFNHTWKLEGRDEEIKSLQWFVSLQDKQVAILSGRGGIGKTRLLYEFAKTFEHSNFLLWFVEEGQSVTSENVDNLSLHPCIIVLDDAHKLEREKDLQTLLAITRDRARNHQPEIKLVLSSRPYALDRLKLTLRQGGVSSSQVEIIKELKDLKMSESKALSLQALGNDYAHFAELLAKVTKDCPLVTVVGGRLLATKGIPLYLLERDEDFQYEVLNQFESDLFKSISNNIEPKISKKILELIAAISPIHLMEEQFQEAASEFLNIDKSELLSYIGTLENGGILLRRGDGLRITPDVLSDHILHKACLTDQGEPTGYAVKIFNSFREIYPSQILRNLAELDWRVSLSKQQETNLLSTILQDLREEFKKAPTNLDRCKMLDLLKEIAYYQPKYSLNIVEFIIRNPLVTEKRGTYDFTHSNVIKELPEIIERIGNNLEYVPQCCELLWQIGRNDQSKTYNNSPESIRSLVNFAKYEIDKPYDFNWQVLKTVEKWLQESDIHDHIYSPLDILDPLLDKEIEHRLYDGISLKISTFSVIREETQEIRQNVLEVIQNLLNSSNLKVVLRALKSLSKALQELRSSEPLEEVNQLWESEQLEILEMINSLVISDNIEPFVCLNSIEYLDWYSRHSSSEAVKLKARDIIDSVPKTDDLKLTGVLSSNYLWDWQDGEIHYDWNRKEQIDTDIAKTFLERYPFPQNGIQALNERMQIISANGGKISTLFLDVLPRLNPNYSIEICEQLLKLEDCPLSMHIASILYQAKNFDIQRAIKVVKNAINIGRSSFCTSFAKKYWAWDKDFTQENLTEITQTLLTHSDFEVRKLAISSLAMLIQSQPKSTLSLALNIEISEHEELAEELFGAISRVSLDDLTDDELKILLDKLELTRTLDRFHISNFLVHACKRIPYLAFQLILKRIKLSIDKDQTIYEPIPKKYYENYLHYLSESERYDDILREIRNLWLEQYSISYNSSAHNDILSSIKLEPLYKELYREASFNFIGDSKRDISPGSIRVVSEWVNSKDSEKIEAAGTLINQFHSGFIFGHSEFVKNLLEKAYDAGDQCYEAVSRNLFVIAYTKTLMGISGQPFPEDIQLRDQASEIAKQFFKGSPIYKFYNSLAEYAESEIKRQVDLYKDVID</sequence>
<dbReference type="InterPro" id="IPR027417">
    <property type="entry name" value="P-loop_NTPase"/>
</dbReference>
<gene>
    <name evidence="3" type="ORF">H6F44_21380</name>
</gene>
<dbReference type="GO" id="GO:0004519">
    <property type="term" value="F:endonuclease activity"/>
    <property type="evidence" value="ECO:0007669"/>
    <property type="project" value="UniProtKB-KW"/>
</dbReference>
<name>A0A926UWR7_9CYAN</name>
<reference evidence="3" key="1">
    <citation type="journal article" date="2015" name="ISME J.">
        <title>Draft Genome Sequence of Streptomyces incarnatus NRRL8089, which Produces the Nucleoside Antibiotic Sinefungin.</title>
        <authorList>
            <person name="Oshima K."/>
            <person name="Hattori M."/>
            <person name="Shimizu H."/>
            <person name="Fukuda K."/>
            <person name="Nemoto M."/>
            <person name="Inagaki K."/>
            <person name="Tamura T."/>
        </authorList>
    </citation>
    <scope>NUCLEOTIDE SEQUENCE</scope>
    <source>
        <strain evidence="3">FACHB-1277</strain>
    </source>
</reference>
<keyword evidence="4" id="KW-1185">Reference proteome</keyword>